<dbReference type="Pfam" id="PF03747">
    <property type="entry name" value="ADP_ribosyl_GH"/>
    <property type="match status" value="1"/>
</dbReference>
<dbReference type="RefSeq" id="WP_358637047.1">
    <property type="nucleotide sequence ID" value="NZ_JBFACG010000010.1"/>
</dbReference>
<keyword evidence="2" id="KW-0378">Hydrolase</keyword>
<evidence type="ECO:0000313" key="3">
    <source>
        <dbReference type="EMBL" id="MFK4263596.1"/>
    </source>
</evidence>
<dbReference type="InterPro" id="IPR005502">
    <property type="entry name" value="Ribosyl_crysJ1"/>
</dbReference>
<dbReference type="SUPFAM" id="SSF101478">
    <property type="entry name" value="ADP-ribosylglycohydrolase"/>
    <property type="match status" value="1"/>
</dbReference>
<dbReference type="PANTHER" id="PTHR16222:SF24">
    <property type="entry name" value="ADP-RIBOSYLHYDROLASE ARH3"/>
    <property type="match status" value="1"/>
</dbReference>
<dbReference type="InterPro" id="IPR036705">
    <property type="entry name" value="Ribosyl_crysJ1_sf"/>
</dbReference>
<evidence type="ECO:0000256" key="2">
    <source>
        <dbReference type="ARBA" id="ARBA00022801"/>
    </source>
</evidence>
<sequence>MNHQHDRALGALYGLAMGDALGMPTQIMSRRSITARFGSVTGFEAGPADNPVSAGMPAGSVTDDTDQALIVGRLLIENGGRVDPLRLAHELLEWERAMKAKGSFDLLGPSTKAALDAVSRGVPPAEAGKSGATNGAAMRITPVGVAFSATPLEPFIDRVAAACQVTHDTGIGIASAAAVAAAVSRGIDGGDLEDAFAAAITAAEAGAERGHWVAGGDIAARIRWAVDLVRGLPEDQALDRVCDLVGTSVASQESVPAAFAVLALAEGAPWRACLLAANLGGDCDTIGAIAGAIAGSISGASGLPADALATLRSVNGLDLEPLATALLALRAGQAE</sequence>
<dbReference type="PANTHER" id="PTHR16222">
    <property type="entry name" value="ADP-RIBOSYLGLYCOHYDROLASE"/>
    <property type="match status" value="1"/>
</dbReference>
<comment type="similarity">
    <text evidence="1">Belongs to the ADP-ribosylglycohydrolase family.</text>
</comment>
<name>A0ABW8LCD9_9ACTN</name>
<gene>
    <name evidence="3" type="ORF">ACI2L5_01465</name>
</gene>
<dbReference type="EMBL" id="JBJDQH010000001">
    <property type="protein sequence ID" value="MFK4263596.1"/>
    <property type="molecule type" value="Genomic_DNA"/>
</dbReference>
<protein>
    <submittedName>
        <fullName evidence="3">ADP-ribosylglycohydrolase family protein</fullName>
    </submittedName>
</protein>
<dbReference type="Proteomes" id="UP001620295">
    <property type="component" value="Unassembled WGS sequence"/>
</dbReference>
<organism evidence="3 4">
    <name type="scientific">Streptomyces milbemycinicus</name>
    <dbReference type="NCBI Taxonomy" id="476552"/>
    <lineage>
        <taxon>Bacteria</taxon>
        <taxon>Bacillati</taxon>
        <taxon>Actinomycetota</taxon>
        <taxon>Actinomycetes</taxon>
        <taxon>Kitasatosporales</taxon>
        <taxon>Streptomycetaceae</taxon>
        <taxon>Streptomyces</taxon>
    </lineage>
</organism>
<evidence type="ECO:0000256" key="1">
    <source>
        <dbReference type="ARBA" id="ARBA00010702"/>
    </source>
</evidence>
<reference evidence="3 4" key="1">
    <citation type="submission" date="2024-11" db="EMBL/GenBank/DDBJ databases">
        <title>The Natural Products Discovery Center: Release of the First 8490 Sequenced Strains for Exploring Actinobacteria Biosynthetic Diversity.</title>
        <authorList>
            <person name="Kalkreuter E."/>
            <person name="Kautsar S.A."/>
            <person name="Yang D."/>
            <person name="Bader C.D."/>
            <person name="Teijaro C.N."/>
            <person name="Fluegel L."/>
            <person name="Davis C.M."/>
            <person name="Simpson J.R."/>
            <person name="Lauterbach L."/>
            <person name="Steele A.D."/>
            <person name="Gui C."/>
            <person name="Meng S."/>
            <person name="Li G."/>
            <person name="Viehrig K."/>
            <person name="Ye F."/>
            <person name="Su P."/>
            <person name="Kiefer A.F."/>
            <person name="Nichols A."/>
            <person name="Cepeda A.J."/>
            <person name="Yan W."/>
            <person name="Fan B."/>
            <person name="Jiang Y."/>
            <person name="Adhikari A."/>
            <person name="Zheng C.-J."/>
            <person name="Schuster L."/>
            <person name="Cowan T.M."/>
            <person name="Smanski M.J."/>
            <person name="Chevrette M.G."/>
            <person name="De Carvalho L.P.S."/>
            <person name="Shen B."/>
        </authorList>
    </citation>
    <scope>NUCLEOTIDE SEQUENCE [LARGE SCALE GENOMIC DNA]</scope>
    <source>
        <strain evidence="3 4">NPDC020863</strain>
    </source>
</reference>
<keyword evidence="4" id="KW-1185">Reference proteome</keyword>
<proteinExistence type="inferred from homology"/>
<evidence type="ECO:0000313" key="4">
    <source>
        <dbReference type="Proteomes" id="UP001620295"/>
    </source>
</evidence>
<dbReference type="Gene3D" id="1.10.4080.10">
    <property type="entry name" value="ADP-ribosylation/Crystallin J1"/>
    <property type="match status" value="1"/>
</dbReference>
<dbReference type="InterPro" id="IPR050792">
    <property type="entry name" value="ADP-ribosylglycohydrolase"/>
</dbReference>
<accession>A0ABW8LCD9</accession>
<comment type="caution">
    <text evidence="3">The sequence shown here is derived from an EMBL/GenBank/DDBJ whole genome shotgun (WGS) entry which is preliminary data.</text>
</comment>